<accession>A0A7H0LIC0</accession>
<keyword evidence="17" id="KW-0675">Receptor</keyword>
<evidence type="ECO:0000259" key="15">
    <source>
        <dbReference type="Pfam" id="PF00593"/>
    </source>
</evidence>
<evidence type="ECO:0000259" key="16">
    <source>
        <dbReference type="Pfam" id="PF07715"/>
    </source>
</evidence>
<evidence type="ECO:0000256" key="12">
    <source>
        <dbReference type="PROSITE-ProRule" id="PRU01360"/>
    </source>
</evidence>
<keyword evidence="18" id="KW-1185">Reference proteome</keyword>
<sequence length="793" mass="84806">MRVLTACLLAGTALGWPLAATAAVSDDVAAAPAAPAVDTTLAEPDANAAEGDIIVIGRGETRQVQRLGQDDIAILTPGTSPLKAIQKLPGVNFQSADPFGAYEWSQRVSIRGFNQNQLGFTLDGIPLGDGTYGNTNGLHISRAISSENIGETRVSQGSGSIGTQATNNLGGTIEFFSSDPKQDFGLSLDGSYGSNNTVHAFGRLDTGQLGDNGPSAYVSYSHLDTGKWKGRGAQRQNQVNAKAIAPITPDLRLVGTFNYSERREEDYQDMSLDMIKRLGYRWDNITGQFPLAVRVADVANNIDNVNNTTGAPGGDGLSDITGLAPSNPAAGKAFPAPFGSIDDAYYDAAGLRNDYVASLGIETRKDAKVHGQFKAYYHDNRGQGIWFTPYVPSPSGVPISVRTTEYNMHRKGVFGSLGTDLGAFGDITVGGWYERNDLRQARRFYGLDSRTVPTRNALEFQNGAFATQWDLRYKTDTVQYYVEDKIPIGDLTINLGWKGFDVRGSSDAILAGPLATGKVKTTDWFQPHAGFTYKLGERAELFGGFTQVTRAFVAAATSGPLATSQAGFNKLGDLKPESSDTYELGVRGRSGIFTGSLSTYYINFRNRLLAFANGAGILGNPAILQNVGGVRSYGIEATGQVKLPGGFGAFASYAYNNSTYRNDVFNADGSLVGGVGIKGKTVVDAPKHIASGELTYDSNLFFGRLGANYMSKRYFSYSNDQSVSARVLFDATVGVRLKVAGDRQVELQVNGANLLDKDYIATIGSNGFVQKGDSQTLLIGAPRQVFVTLKTGL</sequence>
<evidence type="ECO:0000256" key="11">
    <source>
        <dbReference type="ARBA" id="ARBA00023237"/>
    </source>
</evidence>
<dbReference type="InterPro" id="IPR039426">
    <property type="entry name" value="TonB-dep_rcpt-like"/>
</dbReference>
<feature type="domain" description="TonB-dependent receptor plug" evidence="16">
    <location>
        <begin position="62"/>
        <end position="171"/>
    </location>
</feature>
<evidence type="ECO:0000256" key="7">
    <source>
        <dbReference type="ARBA" id="ARBA00023004"/>
    </source>
</evidence>
<dbReference type="GO" id="GO:0015344">
    <property type="term" value="F:siderophore uptake transmembrane transporter activity"/>
    <property type="evidence" value="ECO:0007669"/>
    <property type="project" value="TreeGrafter"/>
</dbReference>
<dbReference type="EMBL" id="CP061038">
    <property type="protein sequence ID" value="QNQ09423.1"/>
    <property type="molecule type" value="Genomic_DNA"/>
</dbReference>
<evidence type="ECO:0000313" key="18">
    <source>
        <dbReference type="Proteomes" id="UP000516148"/>
    </source>
</evidence>
<keyword evidence="3 12" id="KW-1134">Transmembrane beta strand</keyword>
<evidence type="ECO:0000256" key="9">
    <source>
        <dbReference type="ARBA" id="ARBA00023077"/>
    </source>
</evidence>
<keyword evidence="11 12" id="KW-0998">Cell outer membrane</keyword>
<evidence type="ECO:0000256" key="8">
    <source>
        <dbReference type="ARBA" id="ARBA00023065"/>
    </source>
</evidence>
<name>A0A7H0LIC0_9SPHN</name>
<comment type="similarity">
    <text evidence="12 13">Belongs to the TonB-dependent receptor family.</text>
</comment>
<keyword evidence="2 12" id="KW-0813">Transport</keyword>
<dbReference type="PROSITE" id="PS52016">
    <property type="entry name" value="TONB_DEPENDENT_REC_3"/>
    <property type="match status" value="1"/>
</dbReference>
<dbReference type="InterPro" id="IPR000531">
    <property type="entry name" value="Beta-barrel_TonB"/>
</dbReference>
<evidence type="ECO:0000256" key="5">
    <source>
        <dbReference type="ARBA" id="ARBA00022692"/>
    </source>
</evidence>
<reference evidence="17 18" key="1">
    <citation type="submission" date="2020-09" db="EMBL/GenBank/DDBJ databases">
        <title>Sphingomonas sp., a new species isolated from pork steak.</title>
        <authorList>
            <person name="Heidler von Heilborn D."/>
        </authorList>
    </citation>
    <scope>NUCLEOTIDE SEQUENCE [LARGE SCALE GENOMIC DNA]</scope>
    <source>
        <strain evidence="18">S8-3T</strain>
    </source>
</reference>
<evidence type="ECO:0000256" key="3">
    <source>
        <dbReference type="ARBA" id="ARBA00022452"/>
    </source>
</evidence>
<organism evidence="17 18">
    <name type="scientific">Sphingomonas alpina</name>
    <dbReference type="NCBI Taxonomy" id="653931"/>
    <lineage>
        <taxon>Bacteria</taxon>
        <taxon>Pseudomonadati</taxon>
        <taxon>Pseudomonadota</taxon>
        <taxon>Alphaproteobacteria</taxon>
        <taxon>Sphingomonadales</taxon>
        <taxon>Sphingomonadaceae</taxon>
        <taxon>Sphingomonas</taxon>
    </lineage>
</organism>
<dbReference type="KEGG" id="spap:H3Z74_22710"/>
<keyword evidence="4" id="KW-0410">Iron transport</keyword>
<gene>
    <name evidence="17" type="ORF">H3Z74_22710</name>
</gene>
<dbReference type="RefSeq" id="WP_187761737.1">
    <property type="nucleotide sequence ID" value="NZ_CP061038.1"/>
</dbReference>
<dbReference type="InterPro" id="IPR037066">
    <property type="entry name" value="Plug_dom_sf"/>
</dbReference>
<evidence type="ECO:0000256" key="2">
    <source>
        <dbReference type="ARBA" id="ARBA00022448"/>
    </source>
</evidence>
<evidence type="ECO:0000256" key="10">
    <source>
        <dbReference type="ARBA" id="ARBA00023136"/>
    </source>
</evidence>
<proteinExistence type="inferred from homology"/>
<feature type="signal peptide" evidence="14">
    <location>
        <begin position="1"/>
        <end position="22"/>
    </location>
</feature>
<keyword evidence="10 12" id="KW-0472">Membrane</keyword>
<protein>
    <submittedName>
        <fullName evidence="17">TonB-dependent receptor</fullName>
    </submittedName>
</protein>
<feature type="chain" id="PRO_5028933056" evidence="14">
    <location>
        <begin position="23"/>
        <end position="793"/>
    </location>
</feature>
<keyword evidence="5 12" id="KW-0812">Transmembrane</keyword>
<dbReference type="Pfam" id="PF07715">
    <property type="entry name" value="Plug"/>
    <property type="match status" value="1"/>
</dbReference>
<evidence type="ECO:0000256" key="4">
    <source>
        <dbReference type="ARBA" id="ARBA00022496"/>
    </source>
</evidence>
<dbReference type="SUPFAM" id="SSF56935">
    <property type="entry name" value="Porins"/>
    <property type="match status" value="1"/>
</dbReference>
<keyword evidence="7" id="KW-0408">Iron</keyword>
<dbReference type="InterPro" id="IPR012910">
    <property type="entry name" value="Plug_dom"/>
</dbReference>
<evidence type="ECO:0000256" key="6">
    <source>
        <dbReference type="ARBA" id="ARBA00022729"/>
    </source>
</evidence>
<dbReference type="AlphaFoldDB" id="A0A7H0LIC0"/>
<keyword evidence="8" id="KW-0406">Ion transport</keyword>
<dbReference type="Pfam" id="PF00593">
    <property type="entry name" value="TonB_dep_Rec_b-barrel"/>
    <property type="match status" value="1"/>
</dbReference>
<evidence type="ECO:0000313" key="17">
    <source>
        <dbReference type="EMBL" id="QNQ09423.1"/>
    </source>
</evidence>
<evidence type="ECO:0000256" key="14">
    <source>
        <dbReference type="SAM" id="SignalP"/>
    </source>
</evidence>
<evidence type="ECO:0000256" key="1">
    <source>
        <dbReference type="ARBA" id="ARBA00004571"/>
    </source>
</evidence>
<dbReference type="InterPro" id="IPR036942">
    <property type="entry name" value="Beta-barrel_TonB_sf"/>
</dbReference>
<dbReference type="Gene3D" id="2.40.170.20">
    <property type="entry name" value="TonB-dependent receptor, beta-barrel domain"/>
    <property type="match status" value="1"/>
</dbReference>
<dbReference type="PANTHER" id="PTHR32552">
    <property type="entry name" value="FERRICHROME IRON RECEPTOR-RELATED"/>
    <property type="match status" value="1"/>
</dbReference>
<dbReference type="GO" id="GO:0009279">
    <property type="term" value="C:cell outer membrane"/>
    <property type="evidence" value="ECO:0007669"/>
    <property type="project" value="UniProtKB-SubCell"/>
</dbReference>
<keyword evidence="6 14" id="KW-0732">Signal</keyword>
<keyword evidence="9 13" id="KW-0798">TonB box</keyword>
<comment type="subcellular location">
    <subcellularLocation>
        <location evidence="1 12">Cell outer membrane</location>
        <topology evidence="1 12">Multi-pass membrane protein</topology>
    </subcellularLocation>
</comment>
<dbReference type="PANTHER" id="PTHR32552:SF89">
    <property type="entry name" value="CATECHOLATE SIDEROPHORE RECEPTOR FIU"/>
    <property type="match status" value="1"/>
</dbReference>
<dbReference type="Proteomes" id="UP000516148">
    <property type="component" value="Chromosome"/>
</dbReference>
<evidence type="ECO:0000256" key="13">
    <source>
        <dbReference type="RuleBase" id="RU003357"/>
    </source>
</evidence>
<feature type="domain" description="TonB-dependent receptor-like beta-barrel" evidence="15">
    <location>
        <begin position="306"/>
        <end position="754"/>
    </location>
</feature>
<dbReference type="Gene3D" id="2.170.130.10">
    <property type="entry name" value="TonB-dependent receptor, plug domain"/>
    <property type="match status" value="1"/>
</dbReference>